<protein>
    <submittedName>
        <fullName evidence="3">Tripartite tricarboxylate transporter substrate binding protein</fullName>
    </submittedName>
</protein>
<dbReference type="Gene3D" id="3.40.190.150">
    <property type="entry name" value="Bordetella uptake gene, domain 1"/>
    <property type="match status" value="1"/>
</dbReference>
<proteinExistence type="inferred from homology"/>
<feature type="signal peptide" evidence="2">
    <location>
        <begin position="1"/>
        <end position="37"/>
    </location>
</feature>
<keyword evidence="4" id="KW-1185">Reference proteome</keyword>
<evidence type="ECO:0000256" key="1">
    <source>
        <dbReference type="ARBA" id="ARBA00006987"/>
    </source>
</evidence>
<accession>A0A556B078</accession>
<keyword evidence="2" id="KW-0732">Signal</keyword>
<dbReference type="OrthoDB" id="8878357at2"/>
<dbReference type="PANTHER" id="PTHR42928">
    <property type="entry name" value="TRICARBOXYLATE-BINDING PROTEIN"/>
    <property type="match status" value="1"/>
</dbReference>
<dbReference type="EMBL" id="VLTJ01000004">
    <property type="protein sequence ID" value="TSH98582.1"/>
    <property type="molecule type" value="Genomic_DNA"/>
</dbReference>
<organism evidence="3 4">
    <name type="scientific">Verticiella sediminum</name>
    <dbReference type="NCBI Taxonomy" id="1247510"/>
    <lineage>
        <taxon>Bacteria</taxon>
        <taxon>Pseudomonadati</taxon>
        <taxon>Pseudomonadota</taxon>
        <taxon>Betaproteobacteria</taxon>
        <taxon>Burkholderiales</taxon>
        <taxon>Alcaligenaceae</taxon>
        <taxon>Verticiella</taxon>
    </lineage>
</organism>
<reference evidence="3 4" key="1">
    <citation type="submission" date="2019-07" db="EMBL/GenBank/DDBJ databases">
        <title>Qingshengfaniella alkalisoli gen. nov., sp. nov., isolated from saline soil.</title>
        <authorList>
            <person name="Xu L."/>
            <person name="Huang X.-X."/>
            <person name="Sun J.-Q."/>
        </authorList>
    </citation>
    <scope>NUCLEOTIDE SEQUENCE [LARGE SCALE GENOMIC DNA]</scope>
    <source>
        <strain evidence="3 4">DSM 27279</strain>
    </source>
</reference>
<gene>
    <name evidence="3" type="ORF">FOZ76_02180</name>
</gene>
<dbReference type="Gene3D" id="3.40.190.10">
    <property type="entry name" value="Periplasmic binding protein-like II"/>
    <property type="match status" value="1"/>
</dbReference>
<dbReference type="AlphaFoldDB" id="A0A556B078"/>
<dbReference type="Proteomes" id="UP000318405">
    <property type="component" value="Unassembled WGS sequence"/>
</dbReference>
<feature type="chain" id="PRO_5022128586" evidence="2">
    <location>
        <begin position="38"/>
        <end position="336"/>
    </location>
</feature>
<dbReference type="CDD" id="cd07012">
    <property type="entry name" value="PBP2_Bug_TTT"/>
    <property type="match status" value="1"/>
</dbReference>
<dbReference type="InterPro" id="IPR005064">
    <property type="entry name" value="BUG"/>
</dbReference>
<name>A0A556B078_9BURK</name>
<evidence type="ECO:0000313" key="4">
    <source>
        <dbReference type="Proteomes" id="UP000318405"/>
    </source>
</evidence>
<sequence>MEETMSQAFRQTACRPGMRRIVLGALCALALAPAAHAAEFASQPVRLVVGTAAGGAVDTYARVVAEALSREIGQTVLVENKSGANGNIAAQYVIQQPADGNTLWIGTQAMVEINPVAFKQMPWKAEDFVPIIKGVEAPLVLATHPSVPARSLQELIGWARAHPGTGYASFSPGTPSQFLGYQLSESNQLDMVHVPYRGSAPQVADMVGGHALVGFTQIQTSLPLIQDGKLNAIATTSAQRSRFLPDTPTLDELGMPELQTTVWFGVMAPARIPADTRERLEQALVAVHRDPVVIKRLEDTGYDVSGQTGEPFAQAVADSRQRWAGLVKATGFAPED</sequence>
<evidence type="ECO:0000313" key="3">
    <source>
        <dbReference type="EMBL" id="TSH98582.1"/>
    </source>
</evidence>
<dbReference type="Pfam" id="PF03401">
    <property type="entry name" value="TctC"/>
    <property type="match status" value="1"/>
</dbReference>
<dbReference type="InterPro" id="IPR042100">
    <property type="entry name" value="Bug_dom1"/>
</dbReference>
<comment type="similarity">
    <text evidence="1">Belongs to the UPF0065 (bug) family.</text>
</comment>
<dbReference type="SUPFAM" id="SSF53850">
    <property type="entry name" value="Periplasmic binding protein-like II"/>
    <property type="match status" value="1"/>
</dbReference>
<dbReference type="PANTHER" id="PTHR42928:SF5">
    <property type="entry name" value="BLR1237 PROTEIN"/>
    <property type="match status" value="1"/>
</dbReference>
<evidence type="ECO:0000256" key="2">
    <source>
        <dbReference type="SAM" id="SignalP"/>
    </source>
</evidence>
<dbReference type="PIRSF" id="PIRSF017082">
    <property type="entry name" value="YflP"/>
    <property type="match status" value="1"/>
</dbReference>
<comment type="caution">
    <text evidence="3">The sequence shown here is derived from an EMBL/GenBank/DDBJ whole genome shotgun (WGS) entry which is preliminary data.</text>
</comment>